<keyword evidence="2" id="KW-1185">Reference proteome</keyword>
<gene>
    <name evidence="1" type="ORF">HAX54_021369</name>
</gene>
<dbReference type="Proteomes" id="UP000823775">
    <property type="component" value="Unassembled WGS sequence"/>
</dbReference>
<feature type="non-terminal residue" evidence="1">
    <location>
        <position position="1"/>
    </location>
</feature>
<sequence>PTVAGVHGEGSVVFWVCEGDGFGEEKRSFSGGSAAMRDGERKGQRGRVVEVVRRCVRKK</sequence>
<protein>
    <submittedName>
        <fullName evidence="1">Uncharacterized protein</fullName>
    </submittedName>
</protein>
<evidence type="ECO:0000313" key="2">
    <source>
        <dbReference type="Proteomes" id="UP000823775"/>
    </source>
</evidence>
<organism evidence="1 2">
    <name type="scientific">Datura stramonium</name>
    <name type="common">Jimsonweed</name>
    <name type="synonym">Common thornapple</name>
    <dbReference type="NCBI Taxonomy" id="4076"/>
    <lineage>
        <taxon>Eukaryota</taxon>
        <taxon>Viridiplantae</taxon>
        <taxon>Streptophyta</taxon>
        <taxon>Embryophyta</taxon>
        <taxon>Tracheophyta</taxon>
        <taxon>Spermatophyta</taxon>
        <taxon>Magnoliopsida</taxon>
        <taxon>eudicotyledons</taxon>
        <taxon>Gunneridae</taxon>
        <taxon>Pentapetalae</taxon>
        <taxon>asterids</taxon>
        <taxon>lamiids</taxon>
        <taxon>Solanales</taxon>
        <taxon>Solanaceae</taxon>
        <taxon>Solanoideae</taxon>
        <taxon>Datureae</taxon>
        <taxon>Datura</taxon>
    </lineage>
</organism>
<evidence type="ECO:0000313" key="1">
    <source>
        <dbReference type="EMBL" id="MCD7453572.1"/>
    </source>
</evidence>
<proteinExistence type="predicted"/>
<dbReference type="EMBL" id="JACEIK010000257">
    <property type="protein sequence ID" value="MCD7453572.1"/>
    <property type="molecule type" value="Genomic_DNA"/>
</dbReference>
<comment type="caution">
    <text evidence="1">The sequence shown here is derived from an EMBL/GenBank/DDBJ whole genome shotgun (WGS) entry which is preliminary data.</text>
</comment>
<reference evidence="1 2" key="1">
    <citation type="journal article" date="2021" name="BMC Genomics">
        <title>Datura genome reveals duplications of psychoactive alkaloid biosynthetic genes and high mutation rate following tissue culture.</title>
        <authorList>
            <person name="Rajewski A."/>
            <person name="Carter-House D."/>
            <person name="Stajich J."/>
            <person name="Litt A."/>
        </authorList>
    </citation>
    <scope>NUCLEOTIDE SEQUENCE [LARGE SCALE GENOMIC DNA]</scope>
    <source>
        <strain evidence="1">AR-01</strain>
    </source>
</reference>
<accession>A0ABS8S3R2</accession>
<name>A0ABS8S3R2_DATST</name>